<dbReference type="Proteomes" id="UP000307943">
    <property type="component" value="Unassembled WGS sequence"/>
</dbReference>
<sequence length="68" mass="7751">MDENAKCSGLRLSRIPEHLTKKAFKDQTLSERKQSKFLVFKVMIKTGMAGFLIIFGGCSWMQTGAIYY</sequence>
<dbReference type="EMBL" id="VDCQ01000025">
    <property type="protein sequence ID" value="TNJ64829.1"/>
    <property type="molecule type" value="Genomic_DNA"/>
</dbReference>
<proteinExistence type="predicted"/>
<evidence type="ECO:0000313" key="3">
    <source>
        <dbReference type="Proteomes" id="UP000307943"/>
    </source>
</evidence>
<dbReference type="AlphaFoldDB" id="A0A5C4T901"/>
<organism evidence="2 3">
    <name type="scientific">Paenibacillus hemerocallicola</name>
    <dbReference type="NCBI Taxonomy" id="1172614"/>
    <lineage>
        <taxon>Bacteria</taxon>
        <taxon>Bacillati</taxon>
        <taxon>Bacillota</taxon>
        <taxon>Bacilli</taxon>
        <taxon>Bacillales</taxon>
        <taxon>Paenibacillaceae</taxon>
        <taxon>Paenibacillus</taxon>
    </lineage>
</organism>
<evidence type="ECO:0000313" key="2">
    <source>
        <dbReference type="EMBL" id="TNJ64829.1"/>
    </source>
</evidence>
<keyword evidence="1" id="KW-0812">Transmembrane</keyword>
<accession>A0A5C4T901</accession>
<comment type="caution">
    <text evidence="2">The sequence shown here is derived from an EMBL/GenBank/DDBJ whole genome shotgun (WGS) entry which is preliminary data.</text>
</comment>
<keyword evidence="1" id="KW-0472">Membrane</keyword>
<reference evidence="2 3" key="1">
    <citation type="submission" date="2019-05" db="EMBL/GenBank/DDBJ databases">
        <title>We sequenced the genome of Paenibacillus hemerocallicola KCTC 33185 for further insight into its adaptation and study the phylogeny of Paenibacillus.</title>
        <authorList>
            <person name="Narsing Rao M.P."/>
        </authorList>
    </citation>
    <scope>NUCLEOTIDE SEQUENCE [LARGE SCALE GENOMIC DNA]</scope>
    <source>
        <strain evidence="2 3">KCTC 33185</strain>
    </source>
</reference>
<gene>
    <name evidence="2" type="ORF">FE784_18455</name>
</gene>
<name>A0A5C4T901_9BACL</name>
<keyword evidence="3" id="KW-1185">Reference proteome</keyword>
<evidence type="ECO:0000256" key="1">
    <source>
        <dbReference type="SAM" id="Phobius"/>
    </source>
</evidence>
<protein>
    <submittedName>
        <fullName evidence="2">Uncharacterized protein</fullName>
    </submittedName>
</protein>
<feature type="transmembrane region" description="Helical" evidence="1">
    <location>
        <begin position="42"/>
        <end position="62"/>
    </location>
</feature>
<keyword evidence="1" id="KW-1133">Transmembrane helix</keyword>
<dbReference type="RefSeq" id="WP_139603703.1">
    <property type="nucleotide sequence ID" value="NZ_VDCQ01000025.1"/>
</dbReference>